<organism evidence="7 8">
    <name type="scientific">Bacillus gaemokensis</name>
    <dbReference type="NCBI Taxonomy" id="574375"/>
    <lineage>
        <taxon>Bacteria</taxon>
        <taxon>Bacillati</taxon>
        <taxon>Bacillota</taxon>
        <taxon>Bacilli</taxon>
        <taxon>Bacillales</taxon>
        <taxon>Bacillaceae</taxon>
        <taxon>Bacillus</taxon>
        <taxon>Bacillus cereus group</taxon>
    </lineage>
</organism>
<dbReference type="SMART" id="SM00866">
    <property type="entry name" value="UTRA"/>
    <property type="match status" value="1"/>
</dbReference>
<dbReference type="InterPro" id="IPR050679">
    <property type="entry name" value="Bact_HTH_transcr_reg"/>
</dbReference>
<dbReference type="Gene3D" id="1.10.10.10">
    <property type="entry name" value="Winged helix-like DNA-binding domain superfamily/Winged helix DNA-binding domain"/>
    <property type="match status" value="1"/>
</dbReference>
<dbReference type="FunFam" id="3.40.1410.10:FF:000008">
    <property type="entry name" value="Transcriptional regulator, GntR family"/>
    <property type="match status" value="1"/>
</dbReference>
<dbReference type="PANTHER" id="PTHR44846:SF12">
    <property type="entry name" value="HTH-TYPE TRANSCRIPTIONAL REGULATOR TRER"/>
    <property type="match status" value="1"/>
</dbReference>
<dbReference type="OrthoDB" id="9816541at2"/>
<comment type="caution">
    <text evidence="7">The sequence shown here is derived from an EMBL/GenBank/DDBJ whole genome shotgun (WGS) entry which is preliminary data.</text>
</comment>
<sequence length="236" mass="27611">MMSKYEQIYTEISNLIDNRKLKEGSKIPSETELMKQYEASRGTVRKAVDLLQERGYVQKIHGKGVFVLKRKNIEFNFGGIVSFQEENERLGRHCITDVVEMENLQATKEIAKLLNVKVKAKIDHIKRVRNMDGENVILDVNYFVSEHIPGLTKEIAEKSIYKYIEKELGLHISYSQRVIEVQPCTEDDRKYLDLNGTDYVVVVKNFTHLYDGSQFEYTESRHRLDIFHFSDVARRK</sequence>
<evidence type="ECO:0000256" key="4">
    <source>
        <dbReference type="ARBA" id="ARBA00023163"/>
    </source>
</evidence>
<dbReference type="Pfam" id="PF07702">
    <property type="entry name" value="UTRA"/>
    <property type="match status" value="1"/>
</dbReference>
<keyword evidence="2" id="KW-0805">Transcription regulation</keyword>
<dbReference type="InterPro" id="IPR036390">
    <property type="entry name" value="WH_DNA-bd_sf"/>
</dbReference>
<protein>
    <recommendedName>
        <fullName evidence="5">Trehalose operon repressor</fullName>
    </recommendedName>
</protein>
<evidence type="ECO:0000256" key="1">
    <source>
        <dbReference type="ARBA" id="ARBA00022491"/>
    </source>
</evidence>
<keyword evidence="3" id="KW-0238">DNA-binding</keyword>
<dbReference type="eggNOG" id="COG2188">
    <property type="taxonomic scope" value="Bacteria"/>
</dbReference>
<keyword evidence="4" id="KW-0804">Transcription</keyword>
<keyword evidence="1" id="KW-0678">Repressor</keyword>
<dbReference type="GO" id="GO:0003677">
    <property type="term" value="F:DNA binding"/>
    <property type="evidence" value="ECO:0007669"/>
    <property type="project" value="UniProtKB-UniRule"/>
</dbReference>
<dbReference type="GO" id="GO:0045892">
    <property type="term" value="P:negative regulation of DNA-templated transcription"/>
    <property type="evidence" value="ECO:0007669"/>
    <property type="project" value="TreeGrafter"/>
</dbReference>
<evidence type="ECO:0000256" key="3">
    <source>
        <dbReference type="ARBA" id="ARBA00023125"/>
    </source>
</evidence>
<evidence type="ECO:0000259" key="6">
    <source>
        <dbReference type="PROSITE" id="PS50949"/>
    </source>
</evidence>
<dbReference type="InterPro" id="IPR011663">
    <property type="entry name" value="UTRA"/>
</dbReference>
<dbReference type="Pfam" id="PF00392">
    <property type="entry name" value="GntR"/>
    <property type="match status" value="1"/>
</dbReference>
<dbReference type="Gene3D" id="3.40.1410.10">
    <property type="entry name" value="Chorismate lyase-like"/>
    <property type="match status" value="1"/>
</dbReference>
<dbReference type="PRINTS" id="PR00035">
    <property type="entry name" value="HTHGNTR"/>
</dbReference>
<dbReference type="InterPro" id="IPR028978">
    <property type="entry name" value="Chorismate_lyase_/UTRA_dom_sf"/>
</dbReference>
<dbReference type="GO" id="GO:0003700">
    <property type="term" value="F:DNA-binding transcription factor activity"/>
    <property type="evidence" value="ECO:0007669"/>
    <property type="project" value="UniProtKB-UniRule"/>
</dbReference>
<accession>A0A073KB99</accession>
<dbReference type="RefSeq" id="WP_033675178.1">
    <property type="nucleotide sequence ID" value="NZ_JOTM01000012.1"/>
</dbReference>
<reference evidence="7 8" key="1">
    <citation type="submission" date="2014-06" db="EMBL/GenBank/DDBJ databases">
        <title>Draft genome sequence of Bacillus gaemokensis JCM 15801 (MCCC 1A00707).</title>
        <authorList>
            <person name="Lai Q."/>
            <person name="Liu Y."/>
            <person name="Shao Z."/>
        </authorList>
    </citation>
    <scope>NUCLEOTIDE SEQUENCE [LARGE SCALE GENOMIC DNA]</scope>
    <source>
        <strain evidence="7 8">JCM 15801</strain>
    </source>
</reference>
<evidence type="ECO:0000256" key="5">
    <source>
        <dbReference type="NCBIfam" id="TIGR02404"/>
    </source>
</evidence>
<gene>
    <name evidence="7" type="ORF">BAGA_06580</name>
</gene>
<dbReference type="NCBIfam" id="TIGR02404">
    <property type="entry name" value="trehalos_R_Bsub"/>
    <property type="match status" value="1"/>
</dbReference>
<dbReference type="Proteomes" id="UP000027778">
    <property type="component" value="Unassembled WGS sequence"/>
</dbReference>
<evidence type="ECO:0000256" key="2">
    <source>
        <dbReference type="ARBA" id="ARBA00023015"/>
    </source>
</evidence>
<dbReference type="SMART" id="SM00345">
    <property type="entry name" value="HTH_GNTR"/>
    <property type="match status" value="1"/>
</dbReference>
<dbReference type="FunFam" id="1.10.10.10:FF:000402">
    <property type="entry name" value="Trehalose operon transcriptional repressor"/>
    <property type="match status" value="1"/>
</dbReference>
<dbReference type="InterPro" id="IPR012770">
    <property type="entry name" value="TreR"/>
</dbReference>
<name>A0A073KB99_9BACI</name>
<dbReference type="AlphaFoldDB" id="A0A073KB99"/>
<keyword evidence="8" id="KW-1185">Reference proteome</keyword>
<proteinExistence type="predicted"/>
<dbReference type="SUPFAM" id="SSF46785">
    <property type="entry name" value="Winged helix' DNA-binding domain"/>
    <property type="match status" value="1"/>
</dbReference>
<dbReference type="PANTHER" id="PTHR44846">
    <property type="entry name" value="MANNOSYL-D-GLYCERATE TRANSPORT/METABOLISM SYSTEM REPRESSOR MNGR-RELATED"/>
    <property type="match status" value="1"/>
</dbReference>
<evidence type="ECO:0000313" key="8">
    <source>
        <dbReference type="Proteomes" id="UP000027778"/>
    </source>
</evidence>
<feature type="domain" description="HTH gntR-type" evidence="6">
    <location>
        <begin position="2"/>
        <end position="70"/>
    </location>
</feature>
<dbReference type="InterPro" id="IPR036388">
    <property type="entry name" value="WH-like_DNA-bd_sf"/>
</dbReference>
<dbReference type="PROSITE" id="PS50949">
    <property type="entry name" value="HTH_GNTR"/>
    <property type="match status" value="1"/>
</dbReference>
<dbReference type="EMBL" id="JOTM01000012">
    <property type="protein sequence ID" value="KEK23835.1"/>
    <property type="molecule type" value="Genomic_DNA"/>
</dbReference>
<evidence type="ECO:0000313" key="7">
    <source>
        <dbReference type="EMBL" id="KEK23835.1"/>
    </source>
</evidence>
<dbReference type="CDD" id="cd07377">
    <property type="entry name" value="WHTH_GntR"/>
    <property type="match status" value="1"/>
</dbReference>
<dbReference type="InterPro" id="IPR000524">
    <property type="entry name" value="Tscrpt_reg_HTH_GntR"/>
</dbReference>
<dbReference type="SUPFAM" id="SSF64288">
    <property type="entry name" value="Chorismate lyase-like"/>
    <property type="match status" value="1"/>
</dbReference>
<dbReference type="STRING" id="574375.AZF08_20735"/>